<comment type="caution">
    <text evidence="4">The sequence shown here is derived from an EMBL/GenBank/DDBJ whole genome shotgun (WGS) entry which is preliminary data.</text>
</comment>
<dbReference type="SUPFAM" id="SSF53822">
    <property type="entry name" value="Periplasmic binding protein-like I"/>
    <property type="match status" value="1"/>
</dbReference>
<keyword evidence="2" id="KW-0732">Signal</keyword>
<proteinExistence type="inferred from homology"/>
<evidence type="ECO:0000259" key="3">
    <source>
        <dbReference type="Pfam" id="PF13458"/>
    </source>
</evidence>
<dbReference type="PANTHER" id="PTHR30483">
    <property type="entry name" value="LEUCINE-SPECIFIC-BINDING PROTEIN"/>
    <property type="match status" value="1"/>
</dbReference>
<dbReference type="AlphaFoldDB" id="A0A1F5A7H4"/>
<dbReference type="CDD" id="cd06338">
    <property type="entry name" value="PBP1_ABC_ligand_binding-like"/>
    <property type="match status" value="1"/>
</dbReference>
<evidence type="ECO:0000313" key="4">
    <source>
        <dbReference type="EMBL" id="OGD14509.1"/>
    </source>
</evidence>
<dbReference type="Pfam" id="PF13458">
    <property type="entry name" value="Peripla_BP_6"/>
    <property type="match status" value="1"/>
</dbReference>
<dbReference type="InterPro" id="IPR028082">
    <property type="entry name" value="Peripla_BP_I"/>
</dbReference>
<dbReference type="Gene3D" id="3.40.50.2300">
    <property type="match status" value="2"/>
</dbReference>
<feature type="domain" description="Leucine-binding protein" evidence="3">
    <location>
        <begin position="24"/>
        <end position="375"/>
    </location>
</feature>
<dbReference type="Proteomes" id="UP000177701">
    <property type="component" value="Unassembled WGS sequence"/>
</dbReference>
<dbReference type="InterPro" id="IPR028081">
    <property type="entry name" value="Leu-bd"/>
</dbReference>
<dbReference type="EMBL" id="MEYH01000083">
    <property type="protein sequence ID" value="OGD14509.1"/>
    <property type="molecule type" value="Genomic_DNA"/>
</dbReference>
<name>A0A1F5A7H4_9BACT</name>
<evidence type="ECO:0000256" key="2">
    <source>
        <dbReference type="ARBA" id="ARBA00022729"/>
    </source>
</evidence>
<dbReference type="STRING" id="1797291.A2V47_05160"/>
<protein>
    <recommendedName>
        <fullName evidence="3">Leucine-binding protein domain-containing protein</fullName>
    </recommendedName>
</protein>
<sequence length="401" mass="44124">MIVMLISILLLGLTGIVSAQENIIKIGVAVSLTGKIAYEGRLVKDGYEVWEDWVNSHGGITAGGINYKVKMVYYDDESTPVRGAKLTEMLITQNKVDFLFGPFSSAITFATTAIGEKYKMITIAPEANAVNIYERGYKYVFSVLPPAPMLMVPIAYMAENLNPKPKTVAIISANDLFPLSCAGGFRDKCKELGFDVVLFEKYPAGATDISTLLTQVKNLNPDILGVAGYTADSLMVIRQCKELNINPKIYAFSVGVMIPSFIAELGADAEYAFEGEWWLPGMKNSDKVFGTTADYVQACKDKFGPDYMPEYHVSSASAAGTLLQLAIEKADSIETEKVREALSTLDLELATWPAIAFNEKGQNIKWPHPVVQVQNGKYVIVYPESSQENAPMYPAPEWKER</sequence>
<accession>A0A1F5A7H4</accession>
<gene>
    <name evidence="4" type="ORF">A2V47_05160</name>
</gene>
<comment type="similarity">
    <text evidence="1">Belongs to the leucine-binding protein family.</text>
</comment>
<dbReference type="PANTHER" id="PTHR30483:SF37">
    <property type="entry name" value="ABC TRANSPORTER SUBSTRATE-BINDING PROTEIN"/>
    <property type="match status" value="1"/>
</dbReference>
<dbReference type="InterPro" id="IPR051010">
    <property type="entry name" value="BCAA_transport"/>
</dbReference>
<evidence type="ECO:0000313" key="5">
    <source>
        <dbReference type="Proteomes" id="UP000177701"/>
    </source>
</evidence>
<evidence type="ECO:0000256" key="1">
    <source>
        <dbReference type="ARBA" id="ARBA00010062"/>
    </source>
</evidence>
<organism evidence="4 5">
    <name type="scientific">Candidatus Sediminicultor quintus</name>
    <dbReference type="NCBI Taxonomy" id="1797291"/>
    <lineage>
        <taxon>Bacteria</taxon>
        <taxon>Pseudomonadati</taxon>
        <taxon>Atribacterota</taxon>
        <taxon>Candidatus Phoenicimicrobiia</taxon>
        <taxon>Candidatus Pheonicimicrobiales</taxon>
        <taxon>Candidatus Phoenicimicrobiaceae</taxon>
        <taxon>Candidatus Sediminicultor</taxon>
    </lineage>
</organism>
<reference evidence="4 5" key="1">
    <citation type="journal article" date="2016" name="Nat. Commun.">
        <title>Thousands of microbial genomes shed light on interconnected biogeochemical processes in an aquifer system.</title>
        <authorList>
            <person name="Anantharaman K."/>
            <person name="Brown C.T."/>
            <person name="Hug L.A."/>
            <person name="Sharon I."/>
            <person name="Castelle C.J."/>
            <person name="Probst A.J."/>
            <person name="Thomas B.C."/>
            <person name="Singh A."/>
            <person name="Wilkins M.J."/>
            <person name="Karaoz U."/>
            <person name="Brodie E.L."/>
            <person name="Williams K.H."/>
            <person name="Hubbard S.S."/>
            <person name="Banfield J.F."/>
        </authorList>
    </citation>
    <scope>NUCLEOTIDE SEQUENCE [LARGE SCALE GENOMIC DNA]</scope>
</reference>